<evidence type="ECO:0000256" key="5">
    <source>
        <dbReference type="ARBA" id="ARBA00022466"/>
    </source>
</evidence>
<evidence type="ECO:0000256" key="10">
    <source>
        <dbReference type="ARBA" id="ARBA00022914"/>
    </source>
</evidence>
<dbReference type="EMBL" id="LDUG01000061">
    <property type="protein sequence ID" value="KVW91341.1"/>
    <property type="molecule type" value="Genomic_DNA"/>
</dbReference>
<comment type="similarity">
    <text evidence="2">Belongs to the MerT family.</text>
</comment>
<dbReference type="PATRIC" id="fig|36861.3.peg.3205"/>
<evidence type="ECO:0000256" key="1">
    <source>
        <dbReference type="ARBA" id="ARBA00004429"/>
    </source>
</evidence>
<evidence type="ECO:0000256" key="12">
    <source>
        <dbReference type="ARBA" id="ARBA00023136"/>
    </source>
</evidence>
<proteinExistence type="inferred from homology"/>
<comment type="subcellular location">
    <subcellularLocation>
        <location evidence="1">Cell inner membrane</location>
        <topology evidence="1">Multi-pass membrane protein</topology>
    </subcellularLocation>
</comment>
<comment type="function">
    <text evidence="14">Involved in mercury resistance. Probably transfers a mercuric ion from the periplasmic Hg(2+)-binding protein MerP to the cytoplasmic mercuric reductase MerA.</text>
</comment>
<dbReference type="Proteomes" id="UP000064243">
    <property type="component" value="Unassembled WGS sequence"/>
</dbReference>
<dbReference type="Gene3D" id="1.10.287.910">
    <property type="entry name" value="bacterial mercury transporter, merf"/>
    <property type="match status" value="1"/>
</dbReference>
<dbReference type="InterPro" id="IPR003457">
    <property type="entry name" value="Transprt_MerT"/>
</dbReference>
<gene>
    <name evidence="16" type="ORF">ABW22_16240</name>
</gene>
<evidence type="ECO:0000256" key="11">
    <source>
        <dbReference type="ARBA" id="ARBA00022989"/>
    </source>
</evidence>
<evidence type="ECO:0000256" key="15">
    <source>
        <dbReference type="SAM" id="Phobius"/>
    </source>
</evidence>
<sequence length="117" mass="12591">MLQEKTGRLPLVGGVIAAIAASLCCVGPLVLVMLGIGGAWMANLAALEPFRPYFLGAAIIALFFAWKKIYRAPAAACTPGSLCAMPQTNRIYKVLFWIVAVLVVLAMIFPYLAPLFY</sequence>
<keyword evidence="6" id="KW-1003">Cell membrane</keyword>
<reference evidence="16 17" key="1">
    <citation type="journal article" date="2015" name="Appl. Environ. Microbiol.">
        <title>Aerobic and Anaerobic Thiosulfate Oxidation by a Cold-Adapted, Subglacial Chemoautotroph.</title>
        <authorList>
            <person name="Harrold Z.R."/>
            <person name="Skidmore M.L."/>
            <person name="Hamilton T.L."/>
            <person name="Desch L."/>
            <person name="Amada K."/>
            <person name="van Gelder W."/>
            <person name="Glover K."/>
            <person name="Roden E.E."/>
            <person name="Boyd E.S."/>
        </authorList>
    </citation>
    <scope>NUCLEOTIDE SEQUENCE [LARGE SCALE GENOMIC DNA]</scope>
    <source>
        <strain evidence="16 17">RG</strain>
    </source>
</reference>
<evidence type="ECO:0000256" key="14">
    <source>
        <dbReference type="ARBA" id="ARBA00045720"/>
    </source>
</evidence>
<evidence type="ECO:0000256" key="3">
    <source>
        <dbReference type="ARBA" id="ARBA00017053"/>
    </source>
</evidence>
<dbReference type="GO" id="GO:0005886">
    <property type="term" value="C:plasma membrane"/>
    <property type="evidence" value="ECO:0007669"/>
    <property type="project" value="UniProtKB-SubCell"/>
</dbReference>
<keyword evidence="10" id="KW-0476">Mercury</keyword>
<keyword evidence="7" id="KW-0997">Cell inner membrane</keyword>
<keyword evidence="17" id="KW-1185">Reference proteome</keyword>
<dbReference type="Pfam" id="PF02411">
    <property type="entry name" value="MerT"/>
    <property type="match status" value="1"/>
</dbReference>
<keyword evidence="12 15" id="KW-0472">Membrane</keyword>
<dbReference type="GO" id="GO:0046872">
    <property type="term" value="F:metal ion binding"/>
    <property type="evidence" value="ECO:0007669"/>
    <property type="project" value="UniProtKB-KW"/>
</dbReference>
<evidence type="ECO:0000313" key="17">
    <source>
        <dbReference type="Proteomes" id="UP000064243"/>
    </source>
</evidence>
<evidence type="ECO:0000256" key="2">
    <source>
        <dbReference type="ARBA" id="ARBA00008224"/>
    </source>
</evidence>
<keyword evidence="11 15" id="KW-1133">Transmembrane helix</keyword>
<evidence type="ECO:0000256" key="4">
    <source>
        <dbReference type="ARBA" id="ARBA00022448"/>
    </source>
</evidence>
<organism evidence="16 17">
    <name type="scientific">Thiobacillus denitrificans</name>
    <dbReference type="NCBI Taxonomy" id="36861"/>
    <lineage>
        <taxon>Bacteria</taxon>
        <taxon>Pseudomonadati</taxon>
        <taxon>Pseudomonadota</taxon>
        <taxon>Betaproteobacteria</taxon>
        <taxon>Nitrosomonadales</taxon>
        <taxon>Thiobacillaceae</taxon>
        <taxon>Thiobacillus</taxon>
    </lineage>
</organism>
<evidence type="ECO:0000256" key="13">
    <source>
        <dbReference type="ARBA" id="ARBA00030934"/>
    </source>
</evidence>
<evidence type="ECO:0000256" key="8">
    <source>
        <dbReference type="ARBA" id="ARBA00022692"/>
    </source>
</evidence>
<evidence type="ECO:0000256" key="7">
    <source>
        <dbReference type="ARBA" id="ARBA00022519"/>
    </source>
</evidence>
<dbReference type="RefSeq" id="WP_059759365.1">
    <property type="nucleotide sequence ID" value="NZ_LDUG01000061.1"/>
</dbReference>
<keyword evidence="5" id="KW-0475">Mercuric resistance</keyword>
<comment type="caution">
    <text evidence="16">The sequence shown here is derived from an EMBL/GenBank/DDBJ whole genome shotgun (WGS) entry which is preliminary data.</text>
</comment>
<feature type="transmembrane region" description="Helical" evidence="15">
    <location>
        <begin position="53"/>
        <end position="70"/>
    </location>
</feature>
<dbReference type="GO" id="GO:0015097">
    <property type="term" value="F:mercury ion transmembrane transporter activity"/>
    <property type="evidence" value="ECO:0007669"/>
    <property type="project" value="InterPro"/>
</dbReference>
<name>A0A106BEV6_THIDE</name>
<accession>A0A106BEV6</accession>
<keyword evidence="4" id="KW-0813">Transport</keyword>
<feature type="transmembrane region" description="Helical" evidence="15">
    <location>
        <begin position="12"/>
        <end position="41"/>
    </location>
</feature>
<evidence type="ECO:0000256" key="6">
    <source>
        <dbReference type="ARBA" id="ARBA00022475"/>
    </source>
</evidence>
<protein>
    <recommendedName>
        <fullName evidence="3">Mercuric transport protein MerT</fullName>
    </recommendedName>
    <alternativeName>
        <fullName evidence="13">Mercury ion transport protein</fullName>
    </alternativeName>
</protein>
<evidence type="ECO:0000256" key="9">
    <source>
        <dbReference type="ARBA" id="ARBA00022723"/>
    </source>
</evidence>
<keyword evidence="9" id="KW-0479">Metal-binding</keyword>
<dbReference type="OrthoDB" id="9813737at2"/>
<dbReference type="NCBIfam" id="NF010314">
    <property type="entry name" value="PRK13751.2"/>
    <property type="match status" value="1"/>
</dbReference>
<keyword evidence="8 15" id="KW-0812">Transmembrane</keyword>
<evidence type="ECO:0000313" key="16">
    <source>
        <dbReference type="EMBL" id="KVW91341.1"/>
    </source>
</evidence>
<feature type="transmembrane region" description="Helical" evidence="15">
    <location>
        <begin position="91"/>
        <end position="113"/>
    </location>
</feature>
<dbReference type="AlphaFoldDB" id="A0A106BEV6"/>